<dbReference type="PROSITE" id="PS52016">
    <property type="entry name" value="TONB_DEPENDENT_REC_3"/>
    <property type="match status" value="1"/>
</dbReference>
<comment type="subcellular location">
    <subcellularLocation>
        <location evidence="1 7">Cell outer membrane</location>
        <topology evidence="1 7">Multi-pass membrane protein</topology>
    </subcellularLocation>
</comment>
<protein>
    <submittedName>
        <fullName evidence="10">Putative TonB-dependent receptor</fullName>
    </submittedName>
</protein>
<evidence type="ECO:0000256" key="2">
    <source>
        <dbReference type="ARBA" id="ARBA00022448"/>
    </source>
</evidence>
<feature type="region of interest" description="Disordered" evidence="8">
    <location>
        <begin position="135"/>
        <end position="154"/>
    </location>
</feature>
<dbReference type="OrthoDB" id="9768177at2"/>
<keyword evidence="11" id="KW-1185">Reference proteome</keyword>
<dbReference type="STRING" id="1220578.FPE01S_01_03630"/>
<dbReference type="Gene3D" id="2.60.40.1120">
    <property type="entry name" value="Carboxypeptidase-like, regulatory domain"/>
    <property type="match status" value="1"/>
</dbReference>
<keyword evidence="5 7" id="KW-0472">Membrane</keyword>
<evidence type="ECO:0000256" key="6">
    <source>
        <dbReference type="ARBA" id="ARBA00023237"/>
    </source>
</evidence>
<dbReference type="InterPro" id="IPR023997">
    <property type="entry name" value="TonB-dep_OMP_SusC/RagA_CS"/>
</dbReference>
<dbReference type="AlphaFoldDB" id="A0A0E9MV85"/>
<feature type="domain" description="TonB-dependent receptor plug" evidence="9">
    <location>
        <begin position="211"/>
        <end position="335"/>
    </location>
</feature>
<dbReference type="InterPro" id="IPR023996">
    <property type="entry name" value="TonB-dep_OMP_SusC/RagA"/>
</dbReference>
<accession>A0A0E9MV85</accession>
<evidence type="ECO:0000256" key="3">
    <source>
        <dbReference type="ARBA" id="ARBA00022452"/>
    </source>
</evidence>
<dbReference type="EMBL" id="BBWV01000001">
    <property type="protein sequence ID" value="GAO41351.1"/>
    <property type="molecule type" value="Genomic_DNA"/>
</dbReference>
<dbReference type="InterPro" id="IPR037066">
    <property type="entry name" value="Plug_dom_sf"/>
</dbReference>
<dbReference type="SUPFAM" id="SSF56935">
    <property type="entry name" value="Porins"/>
    <property type="match status" value="1"/>
</dbReference>
<comment type="similarity">
    <text evidence="7">Belongs to the TonB-dependent receptor family.</text>
</comment>
<dbReference type="NCBIfam" id="TIGR04056">
    <property type="entry name" value="OMP_RagA_SusC"/>
    <property type="match status" value="1"/>
</dbReference>
<keyword evidence="3 7" id="KW-1134">Transmembrane beta strand</keyword>
<evidence type="ECO:0000259" key="9">
    <source>
        <dbReference type="Pfam" id="PF07715"/>
    </source>
</evidence>
<dbReference type="InterPro" id="IPR039426">
    <property type="entry name" value="TonB-dep_rcpt-like"/>
</dbReference>
<dbReference type="Gene3D" id="2.40.170.20">
    <property type="entry name" value="TonB-dependent receptor, beta-barrel domain"/>
    <property type="match status" value="1"/>
</dbReference>
<dbReference type="InterPro" id="IPR012910">
    <property type="entry name" value="Plug_dom"/>
</dbReference>
<gene>
    <name evidence="10" type="ORF">FPE01S_01_03630</name>
</gene>
<proteinExistence type="inferred from homology"/>
<evidence type="ECO:0000256" key="8">
    <source>
        <dbReference type="SAM" id="MobiDB-lite"/>
    </source>
</evidence>
<keyword evidence="10" id="KW-0675">Receptor</keyword>
<sequence>MKMSKLILHTRARPHLCRILLFLLLLTTLTGRAQTSPVYTVGFDQAPLRDVLSRVTQLSKIGFSYDEATIDLNRRISIPNGKYSLRELVEKVCSQANLEFKVNENSISLKNRGGKSSVITGTVRDNGGHPIPDVTVENHQSHQSTSTDSKGNFSIGASPQDELGFSHVSFEEKSFIVHNMNRPMTITMGSGTQNLNEVVVTSLGIKREKKALGYSVGEVKGSEIDKAKELNVVNSLAGRVPGLIVNNTAGGPMGSSKVVIRGSTDITGSNQPLYVVDGVPMDNSNYGMTGNDKYASGQDLGDAISGINADDIETITVLKGPAASALYGSRAGHGVILITTKKGVNKKALGVEVNSTATAETLLTRFDDYQYEYGQGTAGTIPRDVAMSRNTLFSNFGARLDPNLQIPAFYGGTSSYGLVPNNIENFFQTGSSFNNNIAVTGGSDKSNFRFSYNNLRYNDVVPNTYMNRQNFMLQGSSDITPQINLSVRANYMKEHVNNRPALADDAANIGFNFVGLGNNMDQETFKSHYQDEFGNYIEWGGGQYRLNPYWVINRMKNTTDKDRIMGALQLTYNPTTWLSVLGRANTDFTFLDYEKFSPRTTPGAESGVLEGRKSKFSTTTADFLVTAKKQLNNAFYASASVGGSILYINSPSTAFRGEDMKLTDAISFNSFKKQTVVETPYEKQINSFYGMISASYKNYLFLDATLRRDATSTLPPEFNTYWYPSVGMSFVITDALPNLKGKTISHAKVRASAAEVGNDTDPYQLGLFYGLDQFQPADVTVGGIINQTLPNRQLKPTRTRSFEAGLDVGFFNNRIGFEFTYYTQDSRDQINFSDIPTTSGYGKYILNAGNLTNRGVELLLNTKPIVGKAFSWDLSLNAAHNKNIVQSLAPEVTYLTLSEARWLGLSVIAQPGMPFGSIIGYDYQRAPDGQVILDPINLTPLSTSDRKVLGKGTWDWTGGMINTFRYKNLSLTAVIDVKYGADLFSMTNLFAVIRGQEKSTLAGRKEWIRSEEDRQAANMTPAEWQASGNMQGYVPQGVVQTGVDADGKPVYEKNTKPVDPNVFFASFYGDDRGVAVPFIYDASYVKMRELTLTYALPTNISRKIRAQLISISFVARNPFIIYKNVPNVDPDSNYNNGNGQGFEYGSLPGRRSWGGNLNIRF</sequence>
<reference evidence="10 11" key="1">
    <citation type="submission" date="2015-04" db="EMBL/GenBank/DDBJ databases">
        <title>Whole genome shotgun sequence of Flavihumibacter petaseus NBRC 106054.</title>
        <authorList>
            <person name="Miyazawa S."/>
            <person name="Hosoyama A."/>
            <person name="Hashimoto M."/>
            <person name="Noguchi M."/>
            <person name="Tsuchikane K."/>
            <person name="Ohji S."/>
            <person name="Yamazoe A."/>
            <person name="Ichikawa N."/>
            <person name="Kimura A."/>
            <person name="Fujita N."/>
        </authorList>
    </citation>
    <scope>NUCLEOTIDE SEQUENCE [LARGE SCALE GENOMIC DNA]</scope>
    <source>
        <strain evidence="10 11">NBRC 106054</strain>
    </source>
</reference>
<keyword evidence="4 7" id="KW-0812">Transmembrane</keyword>
<evidence type="ECO:0000313" key="10">
    <source>
        <dbReference type="EMBL" id="GAO41351.1"/>
    </source>
</evidence>
<evidence type="ECO:0000256" key="4">
    <source>
        <dbReference type="ARBA" id="ARBA00022692"/>
    </source>
</evidence>
<dbReference type="SUPFAM" id="SSF49464">
    <property type="entry name" value="Carboxypeptidase regulatory domain-like"/>
    <property type="match status" value="1"/>
</dbReference>
<evidence type="ECO:0000256" key="5">
    <source>
        <dbReference type="ARBA" id="ARBA00023136"/>
    </source>
</evidence>
<evidence type="ECO:0000256" key="7">
    <source>
        <dbReference type="PROSITE-ProRule" id="PRU01360"/>
    </source>
</evidence>
<dbReference type="NCBIfam" id="TIGR04057">
    <property type="entry name" value="SusC_RagA_signa"/>
    <property type="match status" value="1"/>
</dbReference>
<dbReference type="InterPro" id="IPR036942">
    <property type="entry name" value="Beta-barrel_TonB_sf"/>
</dbReference>
<dbReference type="InterPro" id="IPR008969">
    <property type="entry name" value="CarboxyPept-like_regulatory"/>
</dbReference>
<dbReference type="Gene3D" id="2.170.130.10">
    <property type="entry name" value="TonB-dependent receptor, plug domain"/>
    <property type="match status" value="1"/>
</dbReference>
<name>A0A0E9MV85_9BACT</name>
<comment type="caution">
    <text evidence="10">The sequence shown here is derived from an EMBL/GenBank/DDBJ whole genome shotgun (WGS) entry which is preliminary data.</text>
</comment>
<dbReference type="Pfam" id="PF07715">
    <property type="entry name" value="Plug"/>
    <property type="match status" value="1"/>
</dbReference>
<keyword evidence="2 7" id="KW-0813">Transport</keyword>
<dbReference type="Pfam" id="PF13715">
    <property type="entry name" value="CarbopepD_reg_2"/>
    <property type="match status" value="1"/>
</dbReference>
<feature type="compositionally biased region" description="Polar residues" evidence="8">
    <location>
        <begin position="137"/>
        <end position="154"/>
    </location>
</feature>
<dbReference type="GO" id="GO:0009279">
    <property type="term" value="C:cell outer membrane"/>
    <property type="evidence" value="ECO:0007669"/>
    <property type="project" value="UniProtKB-SubCell"/>
</dbReference>
<evidence type="ECO:0000313" key="11">
    <source>
        <dbReference type="Proteomes" id="UP000033121"/>
    </source>
</evidence>
<organism evidence="10 11">
    <name type="scientific">Flavihumibacter petaseus NBRC 106054</name>
    <dbReference type="NCBI Taxonomy" id="1220578"/>
    <lineage>
        <taxon>Bacteria</taxon>
        <taxon>Pseudomonadati</taxon>
        <taxon>Bacteroidota</taxon>
        <taxon>Chitinophagia</taxon>
        <taxon>Chitinophagales</taxon>
        <taxon>Chitinophagaceae</taxon>
        <taxon>Flavihumibacter</taxon>
    </lineage>
</organism>
<dbReference type="Proteomes" id="UP000033121">
    <property type="component" value="Unassembled WGS sequence"/>
</dbReference>
<keyword evidence="6 7" id="KW-0998">Cell outer membrane</keyword>
<evidence type="ECO:0000256" key="1">
    <source>
        <dbReference type="ARBA" id="ARBA00004571"/>
    </source>
</evidence>